<dbReference type="PANTHER" id="PTHR11662:SF280">
    <property type="entry name" value="FI21844P1-RELATED"/>
    <property type="match status" value="1"/>
</dbReference>
<dbReference type="Gene3D" id="1.20.1250.20">
    <property type="entry name" value="MFS general substrate transporter like domains"/>
    <property type="match status" value="2"/>
</dbReference>
<feature type="transmembrane region" description="Helical" evidence="5">
    <location>
        <begin position="293"/>
        <end position="314"/>
    </location>
</feature>
<dbReference type="Pfam" id="PF07690">
    <property type="entry name" value="MFS_1"/>
    <property type="match status" value="1"/>
</dbReference>
<evidence type="ECO:0000256" key="1">
    <source>
        <dbReference type="ARBA" id="ARBA00004141"/>
    </source>
</evidence>
<dbReference type="InterPro" id="IPR050382">
    <property type="entry name" value="MFS_Na/Anion_cotransporter"/>
</dbReference>
<keyword evidence="4 5" id="KW-0472">Membrane</keyword>
<dbReference type="InterPro" id="IPR036259">
    <property type="entry name" value="MFS_trans_sf"/>
</dbReference>
<dbReference type="GO" id="GO:0022857">
    <property type="term" value="F:transmembrane transporter activity"/>
    <property type="evidence" value="ECO:0007669"/>
    <property type="project" value="InterPro"/>
</dbReference>
<dbReference type="AlphaFoldDB" id="A0AAV1JS30"/>
<organism evidence="7 8">
    <name type="scientific">Leptosia nina</name>
    <dbReference type="NCBI Taxonomy" id="320188"/>
    <lineage>
        <taxon>Eukaryota</taxon>
        <taxon>Metazoa</taxon>
        <taxon>Ecdysozoa</taxon>
        <taxon>Arthropoda</taxon>
        <taxon>Hexapoda</taxon>
        <taxon>Insecta</taxon>
        <taxon>Pterygota</taxon>
        <taxon>Neoptera</taxon>
        <taxon>Endopterygota</taxon>
        <taxon>Lepidoptera</taxon>
        <taxon>Glossata</taxon>
        <taxon>Ditrysia</taxon>
        <taxon>Papilionoidea</taxon>
        <taxon>Pieridae</taxon>
        <taxon>Pierinae</taxon>
        <taxon>Leptosia</taxon>
    </lineage>
</organism>
<evidence type="ECO:0000313" key="8">
    <source>
        <dbReference type="Proteomes" id="UP001497472"/>
    </source>
</evidence>
<protein>
    <recommendedName>
        <fullName evidence="6">Major facilitator superfamily (MFS) profile domain-containing protein</fullName>
    </recommendedName>
</protein>
<feature type="transmembrane region" description="Helical" evidence="5">
    <location>
        <begin position="353"/>
        <end position="377"/>
    </location>
</feature>
<feature type="transmembrane region" description="Helical" evidence="5">
    <location>
        <begin position="243"/>
        <end position="264"/>
    </location>
</feature>
<evidence type="ECO:0000256" key="3">
    <source>
        <dbReference type="ARBA" id="ARBA00022989"/>
    </source>
</evidence>
<gene>
    <name evidence="7" type="ORF">LNINA_LOCUS10663</name>
</gene>
<dbReference type="GO" id="GO:0006820">
    <property type="term" value="P:monoatomic anion transport"/>
    <property type="evidence" value="ECO:0007669"/>
    <property type="project" value="TreeGrafter"/>
</dbReference>
<dbReference type="Proteomes" id="UP001497472">
    <property type="component" value="Unassembled WGS sequence"/>
</dbReference>
<evidence type="ECO:0000256" key="4">
    <source>
        <dbReference type="ARBA" id="ARBA00023136"/>
    </source>
</evidence>
<keyword evidence="3 5" id="KW-1133">Transmembrane helix</keyword>
<feature type="transmembrane region" description="Helical" evidence="5">
    <location>
        <begin position="422"/>
        <end position="440"/>
    </location>
</feature>
<feature type="transmembrane region" description="Helical" evidence="5">
    <location>
        <begin position="326"/>
        <end position="347"/>
    </location>
</feature>
<feature type="transmembrane region" description="Helical" evidence="5">
    <location>
        <begin position="189"/>
        <end position="209"/>
    </location>
</feature>
<dbReference type="InterPro" id="IPR011701">
    <property type="entry name" value="MFS"/>
</dbReference>
<feature type="transmembrane region" description="Helical" evidence="5">
    <location>
        <begin position="129"/>
        <end position="150"/>
    </location>
</feature>
<proteinExistence type="predicted"/>
<comment type="caution">
    <text evidence="7">The sequence shown here is derived from an EMBL/GenBank/DDBJ whole genome shotgun (WGS) entry which is preliminary data.</text>
</comment>
<reference evidence="7 8" key="1">
    <citation type="submission" date="2023-11" db="EMBL/GenBank/DDBJ databases">
        <authorList>
            <person name="Okamura Y."/>
        </authorList>
    </citation>
    <scope>NUCLEOTIDE SEQUENCE [LARGE SCALE GENOMIC DNA]</scope>
</reference>
<sequence>MNKTTEDETTITKPSKCLGVRHVQIAFLFTVIIVGYATRSNLNIALLAMTDKNSTYFFDIDLKTQSTLQTSLFWGYQVALVPAGELVTRFGARRFLLLHAIVNALASFAIPFSRFLGPQGWKMIYGCRVVQGLFQAFLIPGSLTLISKWVPEGERSRLGSFTYSGIQLGNAFQMATSGLLADYWGWPSIFYFYGVLGSIWFVAFALFGAESPAESKLISEEERIYVQKSLGSRSMKQKLRTPWKALFTSMPFIATIITFCAFKWEFYTLLTQIPTYMKQMQGLNIKQSGLVTAIPYLALFLCASPAGYLADLMIRRKWCTVTTVRKLFTTLGFICPATSLLALSQASPNSTPAAVAFLTLTVASSAGIYPGFLICHLDMAPNFPASMMAITNVFANLMSIIAPIVAGFMLGDGTDLGKWQQVFYVAIAFHVAASIFYLIFADCREQPWNDPDYKKNKKQVTEG</sequence>
<dbReference type="EMBL" id="CAVLEF010000132">
    <property type="protein sequence ID" value="CAK1551530.1"/>
    <property type="molecule type" value="Genomic_DNA"/>
</dbReference>
<evidence type="ECO:0000256" key="2">
    <source>
        <dbReference type="ARBA" id="ARBA00022692"/>
    </source>
</evidence>
<dbReference type="GO" id="GO:0016020">
    <property type="term" value="C:membrane"/>
    <property type="evidence" value="ECO:0007669"/>
    <property type="project" value="UniProtKB-SubCell"/>
</dbReference>
<dbReference type="PANTHER" id="PTHR11662">
    <property type="entry name" value="SOLUTE CARRIER FAMILY 17"/>
    <property type="match status" value="1"/>
</dbReference>
<feature type="transmembrane region" description="Helical" evidence="5">
    <location>
        <begin position="96"/>
        <end position="117"/>
    </location>
</feature>
<evidence type="ECO:0000256" key="5">
    <source>
        <dbReference type="SAM" id="Phobius"/>
    </source>
</evidence>
<name>A0AAV1JS30_9NEOP</name>
<feature type="transmembrane region" description="Helical" evidence="5">
    <location>
        <begin position="389"/>
        <end position="410"/>
    </location>
</feature>
<dbReference type="PROSITE" id="PS50850">
    <property type="entry name" value="MFS"/>
    <property type="match status" value="1"/>
</dbReference>
<comment type="subcellular location">
    <subcellularLocation>
        <location evidence="1">Membrane</location>
        <topology evidence="1">Multi-pass membrane protein</topology>
    </subcellularLocation>
</comment>
<evidence type="ECO:0000313" key="7">
    <source>
        <dbReference type="EMBL" id="CAK1551530.1"/>
    </source>
</evidence>
<keyword evidence="2 5" id="KW-0812">Transmembrane</keyword>
<accession>A0AAV1JS30</accession>
<feature type="transmembrane region" description="Helical" evidence="5">
    <location>
        <begin position="20"/>
        <end position="38"/>
    </location>
</feature>
<feature type="domain" description="Major facilitator superfamily (MFS) profile" evidence="6">
    <location>
        <begin position="23"/>
        <end position="445"/>
    </location>
</feature>
<keyword evidence="8" id="KW-1185">Reference proteome</keyword>
<dbReference type="FunFam" id="1.20.1250.20:FF:000532">
    <property type="entry name" value="SLC (SoLute Carrier) homolog"/>
    <property type="match status" value="1"/>
</dbReference>
<evidence type="ECO:0000259" key="6">
    <source>
        <dbReference type="PROSITE" id="PS50850"/>
    </source>
</evidence>
<dbReference type="SUPFAM" id="SSF103473">
    <property type="entry name" value="MFS general substrate transporter"/>
    <property type="match status" value="1"/>
</dbReference>
<dbReference type="InterPro" id="IPR020846">
    <property type="entry name" value="MFS_dom"/>
</dbReference>